<keyword evidence="2" id="KW-0472">Membrane</keyword>
<dbReference type="AlphaFoldDB" id="A0A432CRF7"/>
<dbReference type="RefSeq" id="WP_126576060.1">
    <property type="nucleotide sequence ID" value="NZ_RXZH01000026.1"/>
</dbReference>
<comment type="caution">
    <text evidence="3">The sequence shown here is derived from an EMBL/GenBank/DDBJ whole genome shotgun (WGS) entry which is preliminary data.</text>
</comment>
<keyword evidence="2" id="KW-0812">Transmembrane</keyword>
<dbReference type="OrthoDB" id="9831109at2"/>
<keyword evidence="4" id="KW-1185">Reference proteome</keyword>
<evidence type="ECO:0000256" key="2">
    <source>
        <dbReference type="SAM" id="Phobius"/>
    </source>
</evidence>
<name>A0A432CRF7_9VIBR</name>
<protein>
    <submittedName>
        <fullName evidence="3">Uncharacterized protein</fullName>
    </submittedName>
</protein>
<organism evidence="3 4">
    <name type="scientific">Vibrio aquaticus</name>
    <dbReference type="NCBI Taxonomy" id="2496559"/>
    <lineage>
        <taxon>Bacteria</taxon>
        <taxon>Pseudomonadati</taxon>
        <taxon>Pseudomonadota</taxon>
        <taxon>Gammaproteobacteria</taxon>
        <taxon>Vibrionales</taxon>
        <taxon>Vibrionaceae</taxon>
        <taxon>Vibrio</taxon>
    </lineage>
</organism>
<dbReference type="Proteomes" id="UP000268973">
    <property type="component" value="Unassembled WGS sequence"/>
</dbReference>
<evidence type="ECO:0000313" key="4">
    <source>
        <dbReference type="Proteomes" id="UP000268973"/>
    </source>
</evidence>
<proteinExistence type="predicted"/>
<feature type="transmembrane region" description="Helical" evidence="2">
    <location>
        <begin position="12"/>
        <end position="33"/>
    </location>
</feature>
<keyword evidence="2" id="KW-1133">Transmembrane helix</keyword>
<sequence>MTIEELKELSPFLAVLVSIIAVAVGPFLSGKIARKESLATMREKWIYTFRDTLVELITELELESYAFNSDSIFADEEGEQLYKRLLAKTVRIRLMVNTGEDVYLKLTDSLDLFLKSLRDGSFASKESGAKDLDDLLQEIKELSAEAIRMEWKKVSP</sequence>
<keyword evidence="1" id="KW-0175">Coiled coil</keyword>
<gene>
    <name evidence="3" type="ORF">EJ063_20170</name>
</gene>
<dbReference type="EMBL" id="RXZH01000026">
    <property type="protein sequence ID" value="RTZ13362.1"/>
    <property type="molecule type" value="Genomic_DNA"/>
</dbReference>
<reference evidence="3 4" key="1">
    <citation type="submission" date="2018-12" db="EMBL/GenBank/DDBJ databases">
        <title>Vibrio sp. isolated from China Sea.</title>
        <authorList>
            <person name="Li Y."/>
        </authorList>
    </citation>
    <scope>NUCLEOTIDE SEQUENCE [LARGE SCALE GENOMIC DNA]</scope>
    <source>
        <strain evidence="3 4">BEI207</strain>
    </source>
</reference>
<feature type="coiled-coil region" evidence="1">
    <location>
        <begin position="125"/>
        <end position="152"/>
    </location>
</feature>
<evidence type="ECO:0000256" key="1">
    <source>
        <dbReference type="SAM" id="Coils"/>
    </source>
</evidence>
<accession>A0A432CRF7</accession>
<evidence type="ECO:0000313" key="3">
    <source>
        <dbReference type="EMBL" id="RTZ13362.1"/>
    </source>
</evidence>